<keyword evidence="3" id="KW-1185">Reference proteome</keyword>
<evidence type="ECO:0000313" key="2">
    <source>
        <dbReference type="EnsemblPlants" id="TraesCS2A02G233200.1.cds1"/>
    </source>
</evidence>
<sequence length="105" mass="12185">MDARGPVVLHLHTLLAHADLAAAHPEPFCRASFWVGQNENAKYRRRRPMYNYCRQDPVNVYTTTIEYLFASTTTIAWIRQDRGVNEQVLLRGRIVSRIFAKSPLR</sequence>
<dbReference type="Gramene" id="TraesNOR2A03G00674950.1">
    <property type="protein sequence ID" value="TraesNOR2A03G00674950.1.CDS1"/>
    <property type="gene ID" value="TraesNOR2A03G00674950"/>
</dbReference>
<dbReference type="Gramene" id="TraesWEE_scaffold_121460_01G000100.1">
    <property type="protein sequence ID" value="TraesWEE_scaffold_121460_01G000100.1"/>
    <property type="gene ID" value="TraesWEE_scaffold_121460_01G000100"/>
</dbReference>
<protein>
    <submittedName>
        <fullName evidence="2">Uncharacterized protein</fullName>
    </submittedName>
</protein>
<feature type="chain" id="PRO_5043171330" evidence="1">
    <location>
        <begin position="24"/>
        <end position="105"/>
    </location>
</feature>
<dbReference type="Gramene" id="TraesCAD_scaffold_114921_01G000100.1">
    <property type="protein sequence ID" value="TraesCAD_scaffold_114921_01G000100.1"/>
    <property type="gene ID" value="TraesCAD_scaffold_114921_01G000100"/>
</dbReference>
<dbReference type="Gramene" id="TraesCS2A03G0521200.1">
    <property type="protein sequence ID" value="TraesCS2A03G0521200.1.CDS1"/>
    <property type="gene ID" value="TraesCS2A03G0521200"/>
</dbReference>
<dbReference type="OMA" id="AHPEPFC"/>
<keyword evidence="1" id="KW-0732">Signal</keyword>
<dbReference type="AlphaFoldDB" id="A0A3B6AX77"/>
<reference evidence="2" key="2">
    <citation type="submission" date="2018-10" db="UniProtKB">
        <authorList>
            <consortium name="EnsemblPlants"/>
        </authorList>
    </citation>
    <scope>IDENTIFICATION</scope>
</reference>
<feature type="signal peptide" evidence="1">
    <location>
        <begin position="1"/>
        <end position="23"/>
    </location>
</feature>
<dbReference type="Gramene" id="TraesJAG2A03G00667030.1">
    <property type="protein sequence ID" value="TraesJAG2A03G00667030.1.CDS1"/>
    <property type="gene ID" value="TraesJAG2A03G00667030"/>
</dbReference>
<dbReference type="Gramene" id="TraesPARA_EIv1.0_0412070.1">
    <property type="protein sequence ID" value="TraesPARA_EIv1.0_0412070.1.CDS1"/>
    <property type="gene ID" value="TraesPARA_EIv1.0_0412070"/>
</dbReference>
<name>A0A3B6AX77_WHEAT</name>
<dbReference type="Gramene" id="TraesCS2A02G233200.1">
    <property type="protein sequence ID" value="TraesCS2A02G233200.1.cds1"/>
    <property type="gene ID" value="TraesCS2A02G233200"/>
</dbReference>
<reference evidence="2" key="1">
    <citation type="submission" date="2018-08" db="EMBL/GenBank/DDBJ databases">
        <authorList>
            <person name="Rossello M."/>
        </authorList>
    </citation>
    <scope>NUCLEOTIDE SEQUENCE [LARGE SCALE GENOMIC DNA]</scope>
    <source>
        <strain evidence="2">cv. Chinese Spring</strain>
    </source>
</reference>
<dbReference type="Proteomes" id="UP000019116">
    <property type="component" value="Chromosome 2A"/>
</dbReference>
<proteinExistence type="predicted"/>
<accession>A0A3B6AX77</accession>
<organism evidence="2">
    <name type="scientific">Triticum aestivum</name>
    <name type="common">Wheat</name>
    <dbReference type="NCBI Taxonomy" id="4565"/>
    <lineage>
        <taxon>Eukaryota</taxon>
        <taxon>Viridiplantae</taxon>
        <taxon>Streptophyta</taxon>
        <taxon>Embryophyta</taxon>
        <taxon>Tracheophyta</taxon>
        <taxon>Spermatophyta</taxon>
        <taxon>Magnoliopsida</taxon>
        <taxon>Liliopsida</taxon>
        <taxon>Poales</taxon>
        <taxon>Poaceae</taxon>
        <taxon>BOP clade</taxon>
        <taxon>Pooideae</taxon>
        <taxon>Triticodae</taxon>
        <taxon>Triticeae</taxon>
        <taxon>Triticinae</taxon>
        <taxon>Triticum</taxon>
    </lineage>
</organism>
<evidence type="ECO:0000313" key="3">
    <source>
        <dbReference type="Proteomes" id="UP000019116"/>
    </source>
</evidence>
<dbReference type="EnsemblPlants" id="TraesCS2A02G233200.1">
    <property type="protein sequence ID" value="TraesCS2A02G233200.1.cds1"/>
    <property type="gene ID" value="TraesCS2A02G233200"/>
</dbReference>
<evidence type="ECO:0000256" key="1">
    <source>
        <dbReference type="SAM" id="SignalP"/>
    </source>
</evidence>